<dbReference type="RefSeq" id="WP_284323235.1">
    <property type="nucleotide sequence ID" value="NZ_BSOB01000064.1"/>
</dbReference>
<accession>A0ABQ5XYQ2</accession>
<evidence type="ECO:0000313" key="4">
    <source>
        <dbReference type="Proteomes" id="UP001156670"/>
    </source>
</evidence>
<gene>
    <name evidence="3" type="ORF">GCM10007901_45060</name>
</gene>
<feature type="transmembrane region" description="Helical" evidence="2">
    <location>
        <begin position="6"/>
        <end position="25"/>
    </location>
</feature>
<comment type="caution">
    <text evidence="3">The sequence shown here is derived from an EMBL/GenBank/DDBJ whole genome shotgun (WGS) entry which is preliminary data.</text>
</comment>
<name>A0ABQ5XYQ2_9GAMM</name>
<keyword evidence="2" id="KW-1133">Transmembrane helix</keyword>
<evidence type="ECO:0000256" key="1">
    <source>
        <dbReference type="SAM" id="MobiDB-lite"/>
    </source>
</evidence>
<evidence type="ECO:0000256" key="2">
    <source>
        <dbReference type="SAM" id="Phobius"/>
    </source>
</evidence>
<dbReference type="Proteomes" id="UP001156670">
    <property type="component" value="Unassembled WGS sequence"/>
</dbReference>
<feature type="compositionally biased region" description="Polar residues" evidence="1">
    <location>
        <begin position="38"/>
        <end position="65"/>
    </location>
</feature>
<feature type="region of interest" description="Disordered" evidence="1">
    <location>
        <begin position="34"/>
        <end position="65"/>
    </location>
</feature>
<reference evidence="4" key="1">
    <citation type="journal article" date="2019" name="Int. J. Syst. Evol. Microbiol.">
        <title>The Global Catalogue of Microorganisms (GCM) 10K type strain sequencing project: providing services to taxonomists for standard genome sequencing and annotation.</title>
        <authorList>
            <consortium name="The Broad Institute Genomics Platform"/>
            <consortium name="The Broad Institute Genome Sequencing Center for Infectious Disease"/>
            <person name="Wu L."/>
            <person name="Ma J."/>
        </authorList>
    </citation>
    <scope>NUCLEOTIDE SEQUENCE [LARGE SCALE GENOMIC DNA]</scope>
    <source>
        <strain evidence="4">NBRC 111980</strain>
    </source>
</reference>
<keyword evidence="2" id="KW-0472">Membrane</keyword>
<dbReference type="EMBL" id="BSOB01000064">
    <property type="protein sequence ID" value="GLQ95550.1"/>
    <property type="molecule type" value="Genomic_DNA"/>
</dbReference>
<protein>
    <submittedName>
        <fullName evidence="3">Uncharacterized protein</fullName>
    </submittedName>
</protein>
<proteinExistence type="predicted"/>
<organism evidence="3 4">
    <name type="scientific">Dyella acidisoli</name>
    <dbReference type="NCBI Taxonomy" id="1867834"/>
    <lineage>
        <taxon>Bacteria</taxon>
        <taxon>Pseudomonadati</taxon>
        <taxon>Pseudomonadota</taxon>
        <taxon>Gammaproteobacteria</taxon>
        <taxon>Lysobacterales</taxon>
        <taxon>Rhodanobacteraceae</taxon>
        <taxon>Dyella</taxon>
    </lineage>
</organism>
<sequence>MDASTKWAAAIVAAAAIMVGGYVAYSKYAQSRDGEQAHQASTSLQQQPQKTVETDQRLVSQTQQPDPRIAADVAELRTQYRHLAPNERCVDGVVIQVNGATYAQSGSSGRSVRCTGSYAER</sequence>
<keyword evidence="2" id="KW-0812">Transmembrane</keyword>
<evidence type="ECO:0000313" key="3">
    <source>
        <dbReference type="EMBL" id="GLQ95550.1"/>
    </source>
</evidence>
<keyword evidence="4" id="KW-1185">Reference proteome</keyword>